<protein>
    <submittedName>
        <fullName evidence="1">Uncharacterized protein</fullName>
    </submittedName>
</protein>
<name>A0A0F9IDQ8_9ZZZZ</name>
<accession>A0A0F9IDQ8</accession>
<sequence>MNDITKARYYLKGKQSDLQHLTSFGLMLATAEQRYREIKLKKQGNREVIGTYDKKEADVMLDYAVLKHLKKHNQLPKDLLQAFEKNITLEEKQALAMRWISA</sequence>
<proteinExistence type="predicted"/>
<reference evidence="1" key="1">
    <citation type="journal article" date="2015" name="Nature">
        <title>Complex archaea that bridge the gap between prokaryotes and eukaryotes.</title>
        <authorList>
            <person name="Spang A."/>
            <person name="Saw J.H."/>
            <person name="Jorgensen S.L."/>
            <person name="Zaremba-Niedzwiedzka K."/>
            <person name="Martijn J."/>
            <person name="Lind A.E."/>
            <person name="van Eijk R."/>
            <person name="Schleper C."/>
            <person name="Guy L."/>
            <person name="Ettema T.J."/>
        </authorList>
    </citation>
    <scope>NUCLEOTIDE SEQUENCE</scope>
</reference>
<dbReference type="AlphaFoldDB" id="A0A0F9IDQ8"/>
<dbReference type="EMBL" id="LAZR01012688">
    <property type="protein sequence ID" value="KKM25577.1"/>
    <property type="molecule type" value="Genomic_DNA"/>
</dbReference>
<gene>
    <name evidence="1" type="ORF">LCGC14_1593620</name>
</gene>
<evidence type="ECO:0000313" key="1">
    <source>
        <dbReference type="EMBL" id="KKM25577.1"/>
    </source>
</evidence>
<organism evidence="1">
    <name type="scientific">marine sediment metagenome</name>
    <dbReference type="NCBI Taxonomy" id="412755"/>
    <lineage>
        <taxon>unclassified sequences</taxon>
        <taxon>metagenomes</taxon>
        <taxon>ecological metagenomes</taxon>
    </lineage>
</organism>
<comment type="caution">
    <text evidence="1">The sequence shown here is derived from an EMBL/GenBank/DDBJ whole genome shotgun (WGS) entry which is preliminary data.</text>
</comment>